<evidence type="ECO:0000256" key="1">
    <source>
        <dbReference type="SAM" id="Phobius"/>
    </source>
</evidence>
<proteinExistence type="predicted"/>
<keyword evidence="1" id="KW-0812">Transmembrane</keyword>
<sequence>MRSLCAAAPSQGVLGFHRPSQIPTISVLMLTPRVPPTPFNIRLRNAIKPQVRQLLITAFASNSNPSGRDSLKEEFDGIKTSDTAQGPPFLTILAGLLVFSLVCWIAGSVTVWLIGLIVRLSQFK</sequence>
<evidence type="ECO:0000313" key="3">
    <source>
        <dbReference type="Proteomes" id="UP000187406"/>
    </source>
</evidence>
<protein>
    <submittedName>
        <fullName evidence="2">Uncharacterized protein</fullName>
    </submittedName>
</protein>
<dbReference type="OrthoDB" id="783284at2759"/>
<name>A0A1Q3CBZ0_CEPFO</name>
<reference evidence="3" key="1">
    <citation type="submission" date="2016-04" db="EMBL/GenBank/DDBJ databases">
        <title>Cephalotus genome sequencing.</title>
        <authorList>
            <person name="Fukushima K."/>
            <person name="Hasebe M."/>
            <person name="Fang X."/>
        </authorList>
    </citation>
    <scope>NUCLEOTIDE SEQUENCE [LARGE SCALE GENOMIC DNA]</scope>
    <source>
        <strain evidence="3">cv. St1</strain>
    </source>
</reference>
<dbReference type="AlphaFoldDB" id="A0A1Q3CBZ0"/>
<dbReference type="EMBL" id="BDDD01001651">
    <property type="protein sequence ID" value="GAV77611.1"/>
    <property type="molecule type" value="Genomic_DNA"/>
</dbReference>
<accession>A0A1Q3CBZ0</accession>
<feature type="transmembrane region" description="Helical" evidence="1">
    <location>
        <begin position="89"/>
        <end position="118"/>
    </location>
</feature>
<evidence type="ECO:0000313" key="2">
    <source>
        <dbReference type="EMBL" id="GAV77611.1"/>
    </source>
</evidence>
<organism evidence="2 3">
    <name type="scientific">Cephalotus follicularis</name>
    <name type="common">Albany pitcher plant</name>
    <dbReference type="NCBI Taxonomy" id="3775"/>
    <lineage>
        <taxon>Eukaryota</taxon>
        <taxon>Viridiplantae</taxon>
        <taxon>Streptophyta</taxon>
        <taxon>Embryophyta</taxon>
        <taxon>Tracheophyta</taxon>
        <taxon>Spermatophyta</taxon>
        <taxon>Magnoliopsida</taxon>
        <taxon>eudicotyledons</taxon>
        <taxon>Gunneridae</taxon>
        <taxon>Pentapetalae</taxon>
        <taxon>rosids</taxon>
        <taxon>fabids</taxon>
        <taxon>Oxalidales</taxon>
        <taxon>Cephalotaceae</taxon>
        <taxon>Cephalotus</taxon>
    </lineage>
</organism>
<comment type="caution">
    <text evidence="2">The sequence shown here is derived from an EMBL/GenBank/DDBJ whole genome shotgun (WGS) entry which is preliminary data.</text>
</comment>
<dbReference type="InParanoid" id="A0A1Q3CBZ0"/>
<dbReference type="Proteomes" id="UP000187406">
    <property type="component" value="Unassembled WGS sequence"/>
</dbReference>
<gene>
    <name evidence="2" type="ORF">CFOL_v3_21082</name>
</gene>
<keyword evidence="1" id="KW-1133">Transmembrane helix</keyword>
<keyword evidence="1" id="KW-0472">Membrane</keyword>
<keyword evidence="3" id="KW-1185">Reference proteome</keyword>